<keyword evidence="2" id="KW-0472">Membrane</keyword>
<keyword evidence="4" id="KW-1185">Reference proteome</keyword>
<evidence type="ECO:0000313" key="4">
    <source>
        <dbReference type="Proteomes" id="UP000592181"/>
    </source>
</evidence>
<feature type="transmembrane region" description="Helical" evidence="2">
    <location>
        <begin position="231"/>
        <end position="252"/>
    </location>
</feature>
<keyword evidence="2" id="KW-0812">Transmembrane</keyword>
<feature type="region of interest" description="Disordered" evidence="1">
    <location>
        <begin position="1"/>
        <end position="37"/>
    </location>
</feature>
<dbReference type="EMBL" id="JACBZX010000001">
    <property type="protein sequence ID" value="NYG36032.1"/>
    <property type="molecule type" value="Genomic_DNA"/>
</dbReference>
<evidence type="ECO:0000256" key="2">
    <source>
        <dbReference type="SAM" id="Phobius"/>
    </source>
</evidence>
<evidence type="ECO:0000256" key="1">
    <source>
        <dbReference type="SAM" id="MobiDB-lite"/>
    </source>
</evidence>
<dbReference type="Gene3D" id="1.10.287.70">
    <property type="match status" value="1"/>
</dbReference>
<comment type="caution">
    <text evidence="3">The sequence shown here is derived from an EMBL/GenBank/DDBJ whole genome shotgun (WGS) entry which is preliminary data.</text>
</comment>
<feature type="transmembrane region" description="Helical" evidence="2">
    <location>
        <begin position="157"/>
        <end position="179"/>
    </location>
</feature>
<dbReference type="InterPro" id="IPR009781">
    <property type="entry name" value="DUF1345"/>
</dbReference>
<keyword evidence="2" id="KW-1133">Transmembrane helix</keyword>
<feature type="transmembrane region" description="Helical" evidence="2">
    <location>
        <begin position="75"/>
        <end position="97"/>
    </location>
</feature>
<feature type="transmembrane region" description="Helical" evidence="2">
    <location>
        <begin position="118"/>
        <end position="145"/>
    </location>
</feature>
<proteinExistence type="predicted"/>
<dbReference type="Proteomes" id="UP000592181">
    <property type="component" value="Unassembled WGS sequence"/>
</dbReference>
<sequence>MSSEDASTGPAEDRSAAGHRTPAAGGGAGSPRRGGGSGWLSEARRSLAATGLAALALVVALLVPAADRLSALDHLVIVLLAYLLVYLVLTLTAFGRADEEDIRRWADRDGRGSLLQRYVLGTAPGPGVSIIISVLALVTSVVWMPGTGTDLGEGARVGLAIAVVSSAWACVVVAFAVCFRPDNILEDEQALDFPGRTGPGWSDHIYFGLSVMTTFGATDVSVTSPQMRKTVTVNAVIAFAFNTVIVAAVVSAST</sequence>
<name>A0A852WYD0_9MICO</name>
<organism evidence="3 4">
    <name type="scientific">Janibacter alkaliphilus</name>
    <dbReference type="NCBI Taxonomy" id="1069963"/>
    <lineage>
        <taxon>Bacteria</taxon>
        <taxon>Bacillati</taxon>
        <taxon>Actinomycetota</taxon>
        <taxon>Actinomycetes</taxon>
        <taxon>Micrococcales</taxon>
        <taxon>Intrasporangiaceae</taxon>
        <taxon>Janibacter</taxon>
    </lineage>
</organism>
<protein>
    <submittedName>
        <fullName evidence="3">Putative membrane protein</fullName>
    </submittedName>
</protein>
<reference evidence="3 4" key="1">
    <citation type="submission" date="2020-07" db="EMBL/GenBank/DDBJ databases">
        <title>Sequencing the genomes of 1000 actinobacteria strains.</title>
        <authorList>
            <person name="Klenk H.-P."/>
        </authorList>
    </citation>
    <scope>NUCLEOTIDE SEQUENCE [LARGE SCALE GENOMIC DNA]</scope>
    <source>
        <strain evidence="3 4">DSM 24723</strain>
    </source>
</reference>
<dbReference type="AlphaFoldDB" id="A0A852WYD0"/>
<dbReference type="Pfam" id="PF07077">
    <property type="entry name" value="DUF1345"/>
    <property type="match status" value="1"/>
</dbReference>
<accession>A0A852WYD0</accession>
<feature type="transmembrane region" description="Helical" evidence="2">
    <location>
        <begin position="46"/>
        <end position="63"/>
    </location>
</feature>
<feature type="compositionally biased region" description="Gly residues" evidence="1">
    <location>
        <begin position="24"/>
        <end position="37"/>
    </location>
</feature>
<gene>
    <name evidence="3" type="ORF">BJY28_000501</name>
</gene>
<dbReference type="RefSeq" id="WP_179461600.1">
    <property type="nucleotide sequence ID" value="NZ_JACBZX010000001.1"/>
</dbReference>
<evidence type="ECO:0000313" key="3">
    <source>
        <dbReference type="EMBL" id="NYG36032.1"/>
    </source>
</evidence>